<dbReference type="EMBL" id="PPEA01000119">
    <property type="protein sequence ID" value="PQM48952.1"/>
    <property type="molecule type" value="Genomic_DNA"/>
</dbReference>
<dbReference type="Pfam" id="PF17270">
    <property type="entry name" value="DUF5336"/>
    <property type="match status" value="1"/>
</dbReference>
<reference evidence="3 5" key="1">
    <citation type="submission" date="2016-10" db="EMBL/GenBank/DDBJ databases">
        <title>Genome sequence of Mycobacterium talmonii.</title>
        <authorList>
            <person name="Greninger A.L."/>
            <person name="Elliott B."/>
            <person name="Vasireddy S."/>
            <person name="Vasireddy R."/>
        </authorList>
    </citation>
    <scope>NUCLEOTIDE SEQUENCE [LARGE SCALE GENOMIC DNA]</scope>
    <source>
        <strain evidence="3">MO-5499</strain>
        <strain evidence="5">NE-TNMC-100812</strain>
    </source>
</reference>
<feature type="transmembrane region" description="Helical" evidence="2">
    <location>
        <begin position="130"/>
        <end position="150"/>
    </location>
</feature>
<evidence type="ECO:0000313" key="4">
    <source>
        <dbReference type="EMBL" id="PQM48952.1"/>
    </source>
</evidence>
<dbReference type="RefSeq" id="WP_071025311.1">
    <property type="nucleotide sequence ID" value="NZ_MLQM01000044.1"/>
</dbReference>
<reference evidence="4" key="3">
    <citation type="submission" date="2018-01" db="EMBL/GenBank/DDBJ databases">
        <authorList>
            <person name="Gaut B.S."/>
            <person name="Morton B.R."/>
            <person name="Clegg M.T."/>
            <person name="Duvall M.R."/>
        </authorList>
    </citation>
    <scope>NUCLEOTIDE SEQUENCE</scope>
    <source>
        <strain evidence="4">ATCC BAA-2683</strain>
    </source>
</reference>
<evidence type="ECO:0000313" key="5">
    <source>
        <dbReference type="Proteomes" id="UP000179734"/>
    </source>
</evidence>
<dbReference type="InterPro" id="IPR035166">
    <property type="entry name" value="DUF5336"/>
</dbReference>
<accession>A0A1S1NM50</accession>
<feature type="compositionally biased region" description="Low complexity" evidence="1">
    <location>
        <begin position="222"/>
        <end position="244"/>
    </location>
</feature>
<feature type="transmembrane region" description="Helical" evidence="2">
    <location>
        <begin position="39"/>
        <end position="60"/>
    </location>
</feature>
<feature type="compositionally biased region" description="Low complexity" evidence="1">
    <location>
        <begin position="184"/>
        <end position="210"/>
    </location>
</feature>
<name>A0A1S1NM50_9MYCO</name>
<evidence type="ECO:0000256" key="2">
    <source>
        <dbReference type="SAM" id="Phobius"/>
    </source>
</evidence>
<comment type="caution">
    <text evidence="3">The sequence shown here is derived from an EMBL/GenBank/DDBJ whole genome shotgun (WGS) entry which is preliminary data.</text>
</comment>
<feature type="transmembrane region" description="Helical" evidence="2">
    <location>
        <begin position="72"/>
        <end position="92"/>
    </location>
</feature>
<reference evidence="4 6" key="2">
    <citation type="journal article" date="2017" name="Int. J. Syst. Evol. Microbiol.">
        <title>Mycobacterium talmoniae sp. nov., a slowly growing mycobacterium isolated from human respiratory samples.</title>
        <authorList>
            <person name="Davidson R.M."/>
            <person name="DeGroote M.A."/>
            <person name="Marola J.L."/>
            <person name="Buss S."/>
            <person name="Jones V."/>
            <person name="McNeil M.R."/>
            <person name="Freifeld A.G."/>
            <person name="Elaine Epperson L."/>
            <person name="Hasan N.A."/>
            <person name="Jackson M."/>
            <person name="Iwen P.C."/>
            <person name="Salfinger M."/>
            <person name="Strong M."/>
        </authorList>
    </citation>
    <scope>NUCLEOTIDE SEQUENCE [LARGE SCALE GENOMIC DNA]</scope>
    <source>
        <strain evidence="4 6">ATCC BAA-2683</strain>
    </source>
</reference>
<evidence type="ECO:0000256" key="1">
    <source>
        <dbReference type="SAM" id="MobiDB-lite"/>
    </source>
</evidence>
<feature type="region of interest" description="Disordered" evidence="1">
    <location>
        <begin position="178"/>
        <end position="293"/>
    </location>
</feature>
<proteinExistence type="predicted"/>
<feature type="transmembrane region" description="Helical" evidence="2">
    <location>
        <begin position="99"/>
        <end position="118"/>
    </location>
</feature>
<gene>
    <name evidence="3" type="ORF">BKN37_10635</name>
    <name evidence="4" type="ORF">C1Y40_00834</name>
</gene>
<dbReference type="Proteomes" id="UP000179734">
    <property type="component" value="Unassembled WGS sequence"/>
</dbReference>
<keyword evidence="2" id="KW-1133">Transmembrane helix</keyword>
<dbReference type="AlphaFoldDB" id="A0A1S1NM50"/>
<evidence type="ECO:0000313" key="3">
    <source>
        <dbReference type="EMBL" id="OHV04296.1"/>
    </source>
</evidence>
<sequence length="293" mass="29375">MTYPPGTSGYPPAQQPPGSYGSATASFAKTEDAESKLPLYLAVATVVLGLAAYLATFGPIHVSEDGDFSSSGAGQGIAVAVVAALLAAVGLLPKAKNYTPIVAVIAAGGALLTISEALTPGEHFATGWGLWLALGFTVLQAVAAVVALLLEAGVVTAPAPKPKYDQYAQYGLPQGGGYYGQPGGQQAPGQQQSGYPSYGSYPSGPSTGGFSAQGPSTGGFATGAQPTQQVQQQPQGQQGQQHQGPPTPPTGFPSFSQPPSGGQGGPNSGHGQQQHGQQQHGQGQQAPSGPQQQ</sequence>
<feature type="region of interest" description="Disordered" evidence="1">
    <location>
        <begin position="1"/>
        <end position="25"/>
    </location>
</feature>
<feature type="compositionally biased region" description="Low complexity" evidence="1">
    <location>
        <begin position="269"/>
        <end position="293"/>
    </location>
</feature>
<organism evidence="3 5">
    <name type="scientific">Mycobacterium talmoniae</name>
    <dbReference type="NCBI Taxonomy" id="1858794"/>
    <lineage>
        <taxon>Bacteria</taxon>
        <taxon>Bacillati</taxon>
        <taxon>Actinomycetota</taxon>
        <taxon>Actinomycetes</taxon>
        <taxon>Mycobacteriales</taxon>
        <taxon>Mycobacteriaceae</taxon>
        <taxon>Mycobacterium</taxon>
    </lineage>
</organism>
<keyword evidence="5" id="KW-1185">Reference proteome</keyword>
<keyword evidence="2" id="KW-0472">Membrane</keyword>
<protein>
    <submittedName>
        <fullName evidence="4">34 kDa antigenic protein</fullName>
    </submittedName>
</protein>
<evidence type="ECO:0000313" key="6">
    <source>
        <dbReference type="Proteomes" id="UP000238296"/>
    </source>
</evidence>
<keyword evidence="2" id="KW-0812">Transmembrane</keyword>
<dbReference type="Proteomes" id="UP000238296">
    <property type="component" value="Unassembled WGS sequence"/>
</dbReference>
<dbReference type="EMBL" id="MLQM01000044">
    <property type="protein sequence ID" value="OHV04296.1"/>
    <property type="molecule type" value="Genomic_DNA"/>
</dbReference>